<dbReference type="KEGG" id="ehx:EMIHUDRAFT_201514"/>
<evidence type="ECO:0000313" key="7">
    <source>
        <dbReference type="EnsemblProtists" id="EOD10583"/>
    </source>
</evidence>
<dbReference type="PaxDb" id="2903-EOD10583"/>
<evidence type="ECO:0000313" key="8">
    <source>
        <dbReference type="Proteomes" id="UP000013827"/>
    </source>
</evidence>
<dbReference type="GO" id="GO:0033013">
    <property type="term" value="P:tetrapyrrole metabolic process"/>
    <property type="evidence" value="ECO:0007669"/>
    <property type="project" value="UniProtKB-ARBA"/>
</dbReference>
<proteinExistence type="inferred from homology"/>
<evidence type="ECO:0000256" key="3">
    <source>
        <dbReference type="ARBA" id="ARBA00022692"/>
    </source>
</evidence>
<comment type="similarity">
    <text evidence="2">Belongs to the TspO/BZRP family.</text>
</comment>
<dbReference type="STRING" id="2903.R1BL62"/>
<dbReference type="Gene3D" id="1.20.1260.100">
    <property type="entry name" value="TspO/MBR protein"/>
    <property type="match status" value="1"/>
</dbReference>
<evidence type="ECO:0000256" key="6">
    <source>
        <dbReference type="SAM" id="Phobius"/>
    </source>
</evidence>
<dbReference type="EnsemblProtists" id="EOD10583">
    <property type="protein sequence ID" value="EOD10583"/>
    <property type="gene ID" value="EMIHUDRAFT_120517"/>
</dbReference>
<feature type="transmembrane region" description="Helical" evidence="6">
    <location>
        <begin position="102"/>
        <end position="122"/>
    </location>
</feature>
<dbReference type="OMA" id="NSICRRN"/>
<feature type="transmembrane region" description="Helical" evidence="6">
    <location>
        <begin position="128"/>
        <end position="148"/>
    </location>
</feature>
<keyword evidence="8" id="KW-1185">Reference proteome</keyword>
<name>A0A0D3IH48_EMIH1</name>
<protein>
    <submittedName>
        <fullName evidence="7">Uncharacterized protein</fullName>
    </submittedName>
</protein>
<feature type="transmembrane region" description="Helical" evidence="6">
    <location>
        <begin position="75"/>
        <end position="95"/>
    </location>
</feature>
<accession>A0A0D3IH48</accession>
<dbReference type="Pfam" id="PF03073">
    <property type="entry name" value="TspO_MBR"/>
    <property type="match status" value="1"/>
</dbReference>
<dbReference type="GeneID" id="17256741"/>
<dbReference type="PANTHER" id="PTHR10057">
    <property type="entry name" value="PERIPHERAL-TYPE BENZODIAZEPINE RECEPTOR"/>
    <property type="match status" value="1"/>
</dbReference>
<dbReference type="Proteomes" id="UP000013827">
    <property type="component" value="Unassembled WGS sequence"/>
</dbReference>
<dbReference type="GeneID" id="17280694"/>
<keyword evidence="4 6" id="KW-1133">Transmembrane helix</keyword>
<comment type="subcellular location">
    <subcellularLocation>
        <location evidence="1">Membrane</location>
        <topology evidence="1">Multi-pass membrane protein</topology>
    </subcellularLocation>
</comment>
<evidence type="ECO:0000256" key="4">
    <source>
        <dbReference type="ARBA" id="ARBA00022989"/>
    </source>
</evidence>
<dbReference type="InterPro" id="IPR004307">
    <property type="entry name" value="TspO_MBR"/>
</dbReference>
<dbReference type="CDD" id="cd15904">
    <property type="entry name" value="TSPO_MBR"/>
    <property type="match status" value="1"/>
</dbReference>
<dbReference type="InterPro" id="IPR038330">
    <property type="entry name" value="TspO/MBR-related_sf"/>
</dbReference>
<evidence type="ECO:0000256" key="5">
    <source>
        <dbReference type="ARBA" id="ARBA00023136"/>
    </source>
</evidence>
<dbReference type="RefSeq" id="XP_005787853.1">
    <property type="nucleotide sequence ID" value="XM_005787796.1"/>
</dbReference>
<dbReference type="eggNOG" id="KOG3797">
    <property type="taxonomic scope" value="Eukaryota"/>
</dbReference>
<evidence type="ECO:0000256" key="1">
    <source>
        <dbReference type="ARBA" id="ARBA00004141"/>
    </source>
</evidence>
<dbReference type="AlphaFoldDB" id="A0A0D3IH48"/>
<dbReference type="FunFam" id="1.20.1260.100:FF:000001">
    <property type="entry name" value="translocator protein 2"/>
    <property type="match status" value="1"/>
</dbReference>
<keyword evidence="3 6" id="KW-0812">Transmembrane</keyword>
<dbReference type="GO" id="GO:0016020">
    <property type="term" value="C:membrane"/>
    <property type="evidence" value="ECO:0007669"/>
    <property type="project" value="UniProtKB-SubCell"/>
</dbReference>
<dbReference type="PIRSF" id="PIRSF005859">
    <property type="entry name" value="PBR"/>
    <property type="match status" value="1"/>
</dbReference>
<dbReference type="PANTHER" id="PTHR10057:SF0">
    <property type="entry name" value="TRANSLOCATOR PROTEIN"/>
    <property type="match status" value="1"/>
</dbReference>
<dbReference type="HOGENOM" id="CLU_091805_2_0_1"/>
<keyword evidence="5 6" id="KW-0472">Membrane</keyword>
<evidence type="ECO:0000256" key="2">
    <source>
        <dbReference type="ARBA" id="ARBA00007524"/>
    </source>
</evidence>
<reference evidence="7" key="2">
    <citation type="submission" date="2024-10" db="UniProtKB">
        <authorList>
            <consortium name="EnsemblProtists"/>
        </authorList>
    </citation>
    <scope>IDENTIFICATION</scope>
</reference>
<dbReference type="KEGG" id="ehx:EMIHUDRAFT_120517"/>
<organism evidence="7 8">
    <name type="scientific">Emiliania huxleyi (strain CCMP1516)</name>
    <dbReference type="NCBI Taxonomy" id="280463"/>
    <lineage>
        <taxon>Eukaryota</taxon>
        <taxon>Haptista</taxon>
        <taxon>Haptophyta</taxon>
        <taxon>Prymnesiophyceae</taxon>
        <taxon>Isochrysidales</taxon>
        <taxon>Noelaerhabdaceae</taxon>
        <taxon>Emiliania</taxon>
    </lineage>
</organism>
<sequence length="180" mass="19015">MSAAATAAWVGGCVLSGTAGVPSVVGATKTWYRKIPLPTWTPPDRVFAPVWTSLYAMMGLATARVAAASGVSSPVVHFLAHLCVNLLWAPIFFGLQRLRLALLMNVALIASLSVLLGQYGIAAASPSALLLCPYMGWLLFATALNFAICRLNPTARGYNNARWQADLAKLQKRAASIAAA</sequence>
<reference evidence="8" key="1">
    <citation type="journal article" date="2013" name="Nature">
        <title>Pan genome of the phytoplankton Emiliania underpins its global distribution.</title>
        <authorList>
            <person name="Read B.A."/>
            <person name="Kegel J."/>
            <person name="Klute M.J."/>
            <person name="Kuo A."/>
            <person name="Lefebvre S.C."/>
            <person name="Maumus F."/>
            <person name="Mayer C."/>
            <person name="Miller J."/>
            <person name="Monier A."/>
            <person name="Salamov A."/>
            <person name="Young J."/>
            <person name="Aguilar M."/>
            <person name="Claverie J.M."/>
            <person name="Frickenhaus S."/>
            <person name="Gonzalez K."/>
            <person name="Herman E.K."/>
            <person name="Lin Y.C."/>
            <person name="Napier J."/>
            <person name="Ogata H."/>
            <person name="Sarno A.F."/>
            <person name="Shmutz J."/>
            <person name="Schroeder D."/>
            <person name="de Vargas C."/>
            <person name="Verret F."/>
            <person name="von Dassow P."/>
            <person name="Valentin K."/>
            <person name="Van de Peer Y."/>
            <person name="Wheeler G."/>
            <person name="Dacks J.B."/>
            <person name="Delwiche C.F."/>
            <person name="Dyhrman S.T."/>
            <person name="Glockner G."/>
            <person name="John U."/>
            <person name="Richards T."/>
            <person name="Worden A.Z."/>
            <person name="Zhang X."/>
            <person name="Grigoriev I.V."/>
            <person name="Allen A.E."/>
            <person name="Bidle K."/>
            <person name="Borodovsky M."/>
            <person name="Bowler C."/>
            <person name="Brownlee C."/>
            <person name="Cock J.M."/>
            <person name="Elias M."/>
            <person name="Gladyshev V.N."/>
            <person name="Groth M."/>
            <person name="Guda C."/>
            <person name="Hadaegh A."/>
            <person name="Iglesias-Rodriguez M.D."/>
            <person name="Jenkins J."/>
            <person name="Jones B.M."/>
            <person name="Lawson T."/>
            <person name="Leese F."/>
            <person name="Lindquist E."/>
            <person name="Lobanov A."/>
            <person name="Lomsadze A."/>
            <person name="Malik S.B."/>
            <person name="Marsh M.E."/>
            <person name="Mackinder L."/>
            <person name="Mock T."/>
            <person name="Mueller-Roeber B."/>
            <person name="Pagarete A."/>
            <person name="Parker M."/>
            <person name="Probert I."/>
            <person name="Quesneville H."/>
            <person name="Raines C."/>
            <person name="Rensing S.A."/>
            <person name="Riano-Pachon D.M."/>
            <person name="Richier S."/>
            <person name="Rokitta S."/>
            <person name="Shiraiwa Y."/>
            <person name="Soanes D.M."/>
            <person name="van der Giezen M."/>
            <person name="Wahlund T.M."/>
            <person name="Williams B."/>
            <person name="Wilson W."/>
            <person name="Wolfe G."/>
            <person name="Wurch L.L."/>
        </authorList>
    </citation>
    <scope>NUCLEOTIDE SEQUENCE</scope>
</reference>
<dbReference type="EnsemblProtists" id="EOD35424">
    <property type="protein sequence ID" value="EOD35424"/>
    <property type="gene ID" value="EMIHUDRAFT_201514"/>
</dbReference>
<dbReference type="RefSeq" id="XP_005763012.1">
    <property type="nucleotide sequence ID" value="XM_005762955.1"/>
</dbReference>